<feature type="compositionally biased region" description="Gly residues" evidence="4">
    <location>
        <begin position="31"/>
        <end position="48"/>
    </location>
</feature>
<sequence length="309" mass="32743">MAWLKQRSFGPNNQIWPAAAGTTTRSPAAASGGGSGGGGGGRAGRGVGDGAAAVRAAVPVRGVRAEPPGLPGVRFGGHGERARESVIRKPRNRSDSEITRHKMSLASPFLGHDVAFEIQRHQLEIDRLISQHTQMLMLEVEVRVKQQYEALLLSIHDSVARKLKEKDTEIRKIWKSNLLLQEKVKFLAAENQIWRGLAQTNEAAANSLRSDLEHALARGGGGVDDAESCCGSNDPGRAGADCGDAAAESGRGWRWCGAFGQRESRVVLLPCRHLCLCVACGPSHRDCPACGSGVTASVHANLSSSSSSS</sequence>
<evidence type="ECO:0000256" key="2">
    <source>
        <dbReference type="ARBA" id="ARBA00022771"/>
    </source>
</evidence>
<dbReference type="Pfam" id="PF13920">
    <property type="entry name" value="zf-C3HC4_3"/>
    <property type="match status" value="1"/>
</dbReference>
<feature type="compositionally biased region" description="Low complexity" evidence="4">
    <location>
        <begin position="17"/>
        <end position="30"/>
    </location>
</feature>
<dbReference type="RefSeq" id="XP_048131548.1">
    <property type="nucleotide sequence ID" value="XM_048275591.1"/>
</dbReference>
<dbReference type="PANTHER" id="PTHR42647">
    <property type="entry name" value="SBP (S-RIBONUCLEASE BINDING PROTEIN) FAMILY PROTEIN"/>
    <property type="match status" value="1"/>
</dbReference>
<keyword evidence="2" id="KW-0863">Zinc-finger</keyword>
<evidence type="ECO:0000256" key="3">
    <source>
        <dbReference type="ARBA" id="ARBA00022833"/>
    </source>
</evidence>
<evidence type="ECO:0000256" key="4">
    <source>
        <dbReference type="SAM" id="MobiDB-lite"/>
    </source>
</evidence>
<dbReference type="Proteomes" id="UP000827889">
    <property type="component" value="Chromosome 3"/>
</dbReference>
<proteinExistence type="predicted"/>
<feature type="region of interest" description="Disordered" evidence="4">
    <location>
        <begin position="1"/>
        <end position="48"/>
    </location>
</feature>
<evidence type="ECO:0000313" key="5">
    <source>
        <dbReference type="Proteomes" id="UP000827889"/>
    </source>
</evidence>
<gene>
    <name evidence="6" type="primary">LOC125314116</name>
</gene>
<accession>A0ABM3H4L7</accession>
<name>A0ABM3H4L7_9MYRT</name>
<evidence type="ECO:0000313" key="6">
    <source>
        <dbReference type="RefSeq" id="XP_048131548.1"/>
    </source>
</evidence>
<dbReference type="Gene3D" id="3.30.40.10">
    <property type="entry name" value="Zinc/RING finger domain, C3HC4 (zinc finger)"/>
    <property type="match status" value="1"/>
</dbReference>
<evidence type="ECO:0000256" key="1">
    <source>
        <dbReference type="ARBA" id="ARBA00022723"/>
    </source>
</evidence>
<organism evidence="5 6">
    <name type="scientific">Rhodamnia argentea</name>
    <dbReference type="NCBI Taxonomy" id="178133"/>
    <lineage>
        <taxon>Eukaryota</taxon>
        <taxon>Viridiplantae</taxon>
        <taxon>Streptophyta</taxon>
        <taxon>Embryophyta</taxon>
        <taxon>Tracheophyta</taxon>
        <taxon>Spermatophyta</taxon>
        <taxon>Magnoliopsida</taxon>
        <taxon>eudicotyledons</taxon>
        <taxon>Gunneridae</taxon>
        <taxon>Pentapetalae</taxon>
        <taxon>rosids</taxon>
        <taxon>malvids</taxon>
        <taxon>Myrtales</taxon>
        <taxon>Myrtaceae</taxon>
        <taxon>Myrtoideae</taxon>
        <taxon>Myrteae</taxon>
        <taxon>Australasian group</taxon>
        <taxon>Rhodamnia</taxon>
    </lineage>
</organism>
<dbReference type="PANTHER" id="PTHR42647:SF55">
    <property type="entry name" value="BOI-RELATED E3 UBIQUITIN-PROTEIN LIGASE 1"/>
    <property type="match status" value="1"/>
</dbReference>
<keyword evidence="1" id="KW-0479">Metal-binding</keyword>
<protein>
    <submittedName>
        <fullName evidence="6">Probable BOI-related E3 ubiquitin-protein ligase 3</fullName>
    </submittedName>
</protein>
<keyword evidence="3" id="KW-0862">Zinc</keyword>
<feature type="region of interest" description="Disordered" evidence="4">
    <location>
        <begin position="63"/>
        <end position="99"/>
    </location>
</feature>
<dbReference type="InterPro" id="IPR013083">
    <property type="entry name" value="Znf_RING/FYVE/PHD"/>
</dbReference>
<keyword evidence="5" id="KW-1185">Reference proteome</keyword>
<feature type="compositionally biased region" description="Basic and acidic residues" evidence="4">
    <location>
        <begin position="77"/>
        <end position="99"/>
    </location>
</feature>
<reference evidence="6" key="1">
    <citation type="submission" date="2025-08" db="UniProtKB">
        <authorList>
            <consortium name="RefSeq"/>
        </authorList>
    </citation>
    <scope>IDENTIFICATION</scope>
    <source>
        <tissue evidence="6">Leaf</tissue>
    </source>
</reference>
<dbReference type="GeneID" id="125314116"/>